<name>A0A495A867_9MICC</name>
<keyword evidence="3" id="KW-1185">Reference proteome</keyword>
<dbReference type="RefSeq" id="WP_121029526.1">
    <property type="nucleotide sequence ID" value="NZ_PNJG02000001.1"/>
</dbReference>
<evidence type="ECO:0000313" key="2">
    <source>
        <dbReference type="EMBL" id="RKQ36189.1"/>
    </source>
</evidence>
<keyword evidence="1" id="KW-1133">Transmembrane helix</keyword>
<evidence type="ECO:0000313" key="3">
    <source>
        <dbReference type="Proteomes" id="UP000249516"/>
    </source>
</evidence>
<dbReference type="Proteomes" id="UP000249516">
    <property type="component" value="Unassembled WGS sequence"/>
</dbReference>
<accession>A0A495A867</accession>
<organism evidence="2 3">
    <name type="scientific">Kocuria tytonis</name>
    <dbReference type="NCBI Taxonomy" id="2054280"/>
    <lineage>
        <taxon>Bacteria</taxon>
        <taxon>Bacillati</taxon>
        <taxon>Actinomycetota</taxon>
        <taxon>Actinomycetes</taxon>
        <taxon>Micrococcales</taxon>
        <taxon>Micrococcaceae</taxon>
        <taxon>Kocuria</taxon>
    </lineage>
</organism>
<reference evidence="2 3" key="1">
    <citation type="submission" date="2018-10" db="EMBL/GenBank/DDBJ databases">
        <title>Kocuria tytouropygialis sp. nov., isolated from the uropygial gland of an American barn owl (Tyto furcata).</title>
        <authorList>
            <person name="Braun M.S."/>
            <person name="Wang E."/>
            <person name="Zimmermann S."/>
            <person name="Wagner H."/>
            <person name="Wink M."/>
        </authorList>
    </citation>
    <scope>NUCLEOTIDE SEQUENCE [LARGE SCALE GENOMIC DNA]</scope>
    <source>
        <strain evidence="2 3">442</strain>
    </source>
</reference>
<proteinExistence type="predicted"/>
<dbReference type="AlphaFoldDB" id="A0A495A867"/>
<keyword evidence="1" id="KW-0472">Membrane</keyword>
<sequence length="132" mass="14273">MAKKPSAPELALTDEERTELLTAAVADKTTHTKGTATVLRREPHTAWIQYGALPPGVWSRMAGSTLGLVLHLTLIVISLGLWLVVLLLLALVPKDHHFRVDILTVTPSGAIETKSIQDPGKGRKLVRELTAA</sequence>
<feature type="transmembrane region" description="Helical" evidence="1">
    <location>
        <begin position="68"/>
        <end position="92"/>
    </location>
</feature>
<keyword evidence="1" id="KW-0812">Transmembrane</keyword>
<protein>
    <submittedName>
        <fullName evidence="2">Uncharacterized protein</fullName>
    </submittedName>
</protein>
<evidence type="ECO:0000256" key="1">
    <source>
        <dbReference type="SAM" id="Phobius"/>
    </source>
</evidence>
<comment type="caution">
    <text evidence="2">The sequence shown here is derived from an EMBL/GenBank/DDBJ whole genome shotgun (WGS) entry which is preliminary data.</text>
</comment>
<dbReference type="EMBL" id="PNJG02000001">
    <property type="protein sequence ID" value="RKQ36189.1"/>
    <property type="molecule type" value="Genomic_DNA"/>
</dbReference>
<gene>
    <name evidence="2" type="ORF">C1C97_000440</name>
</gene>